<evidence type="ECO:0000256" key="7">
    <source>
        <dbReference type="ARBA" id="ARBA00022741"/>
    </source>
</evidence>
<organism evidence="20 21">
    <name type="scientific">Lederbergia lenta</name>
    <name type="common">Bacillus lentus</name>
    <dbReference type="NCBI Taxonomy" id="1467"/>
    <lineage>
        <taxon>Bacteria</taxon>
        <taxon>Bacillati</taxon>
        <taxon>Bacillota</taxon>
        <taxon>Bacilli</taxon>
        <taxon>Bacillales</taxon>
        <taxon>Bacillaceae</taxon>
        <taxon>Lederbergia</taxon>
    </lineage>
</organism>
<keyword evidence="4" id="KW-0444">Lipid biosynthesis</keyword>
<evidence type="ECO:0000256" key="8">
    <source>
        <dbReference type="ARBA" id="ARBA00022777"/>
    </source>
</evidence>
<dbReference type="GO" id="GO:0005886">
    <property type="term" value="C:plasma membrane"/>
    <property type="evidence" value="ECO:0007669"/>
    <property type="project" value="UniProtKB-SubCell"/>
</dbReference>
<evidence type="ECO:0000313" key="20">
    <source>
        <dbReference type="EMBL" id="SQI55923.1"/>
    </source>
</evidence>
<evidence type="ECO:0000256" key="12">
    <source>
        <dbReference type="ARBA" id="ARBA00023136"/>
    </source>
</evidence>
<evidence type="ECO:0000256" key="11">
    <source>
        <dbReference type="ARBA" id="ARBA00023098"/>
    </source>
</evidence>
<evidence type="ECO:0000256" key="18">
    <source>
        <dbReference type="PIRSR" id="PIRSR600829-4"/>
    </source>
</evidence>
<feature type="binding site" evidence="17">
    <location>
        <begin position="98"/>
        <end position="99"/>
    </location>
    <ligand>
        <name>ATP</name>
        <dbReference type="ChEBI" id="CHEBI:30616"/>
    </ligand>
</feature>
<evidence type="ECO:0000256" key="14">
    <source>
        <dbReference type="ARBA" id="ARBA00023264"/>
    </source>
</evidence>
<feature type="binding site" evidence="18">
    <location>
        <position position="32"/>
    </location>
    <ligand>
        <name>a divalent metal cation</name>
        <dbReference type="ChEBI" id="CHEBI:60240"/>
    </ligand>
</feature>
<keyword evidence="18" id="KW-0460">Magnesium</keyword>
<feature type="binding site" evidence="17">
    <location>
        <position position="20"/>
    </location>
    <ligand>
        <name>ATP</name>
        <dbReference type="ChEBI" id="CHEBI:30616"/>
    </ligand>
</feature>
<feature type="binding site" evidence="17">
    <location>
        <position position="80"/>
    </location>
    <ligand>
        <name>ATP</name>
        <dbReference type="ChEBI" id="CHEBI:30616"/>
    </ligand>
</feature>
<protein>
    <submittedName>
        <fullName evidence="20">Diacylglycerol kinase</fullName>
        <ecNumber evidence="20">2.7.1.66</ecNumber>
    </submittedName>
</protein>
<keyword evidence="7 17" id="KW-0547">Nucleotide-binding</keyword>
<dbReference type="GO" id="GO:0036433">
    <property type="term" value="F:di-trans, poly-cis-undecaprenol kinase activity"/>
    <property type="evidence" value="ECO:0007669"/>
    <property type="project" value="UniProtKB-EC"/>
</dbReference>
<dbReference type="InterPro" id="IPR000829">
    <property type="entry name" value="DAGK"/>
</dbReference>
<keyword evidence="21" id="KW-1185">Reference proteome</keyword>
<keyword evidence="8 20" id="KW-0418">Kinase</keyword>
<evidence type="ECO:0000256" key="15">
    <source>
        <dbReference type="PIRSR" id="PIRSR600829-1"/>
    </source>
</evidence>
<feature type="active site" description="Proton acceptor" evidence="15">
    <location>
        <position position="73"/>
    </location>
</feature>
<dbReference type="Proteomes" id="UP000249134">
    <property type="component" value="Chromosome 1"/>
</dbReference>
<dbReference type="PANTHER" id="PTHR34299:SF1">
    <property type="entry name" value="DIACYLGLYCEROL KINASE"/>
    <property type="match status" value="1"/>
</dbReference>
<evidence type="ECO:0000256" key="3">
    <source>
        <dbReference type="ARBA" id="ARBA00022475"/>
    </source>
</evidence>
<dbReference type="GO" id="GO:0005524">
    <property type="term" value="F:ATP binding"/>
    <property type="evidence" value="ECO:0007669"/>
    <property type="project" value="UniProtKB-KW"/>
</dbReference>
<keyword evidence="9 17" id="KW-0067">ATP-binding</keyword>
<reference evidence="20 21" key="1">
    <citation type="submission" date="2018-06" db="EMBL/GenBank/DDBJ databases">
        <authorList>
            <consortium name="Pathogen Informatics"/>
            <person name="Doyle S."/>
        </authorList>
    </citation>
    <scope>NUCLEOTIDE SEQUENCE [LARGE SCALE GENOMIC DNA]</scope>
    <source>
        <strain evidence="20 21">NCTC4824</strain>
    </source>
</reference>
<feature type="binding site" evidence="16">
    <location>
        <position position="73"/>
    </location>
    <ligand>
        <name>substrate</name>
    </ligand>
</feature>
<sequence>MALKDKQTLFGRRLAASFKYAFQGLKHVIIHERNFRIHMIIAILIIIIANYLNISRLEWLFIIISIFGVLVLELVNSAVERVVDLITLDINPLAKQAKDIAATAVLLYAIMAAIIGLIILGPKLLALW</sequence>
<evidence type="ECO:0000256" key="13">
    <source>
        <dbReference type="ARBA" id="ARBA00023209"/>
    </source>
</evidence>
<dbReference type="GO" id="GO:0008654">
    <property type="term" value="P:phospholipid biosynthetic process"/>
    <property type="evidence" value="ECO:0007669"/>
    <property type="project" value="UniProtKB-KW"/>
</dbReference>
<evidence type="ECO:0000256" key="19">
    <source>
        <dbReference type="SAM" id="Phobius"/>
    </source>
</evidence>
<keyword evidence="11" id="KW-0443">Lipid metabolism</keyword>
<keyword evidence="3" id="KW-1003">Cell membrane</keyword>
<dbReference type="PROSITE" id="PS01069">
    <property type="entry name" value="DAGK_PROKAR"/>
    <property type="match status" value="1"/>
</dbReference>
<evidence type="ECO:0000256" key="4">
    <source>
        <dbReference type="ARBA" id="ARBA00022516"/>
    </source>
</evidence>
<evidence type="ECO:0000256" key="10">
    <source>
        <dbReference type="ARBA" id="ARBA00022989"/>
    </source>
</evidence>
<dbReference type="InterPro" id="IPR036945">
    <property type="entry name" value="DAGK_sf"/>
</dbReference>
<dbReference type="EMBL" id="LS483476">
    <property type="protein sequence ID" value="SQI55923.1"/>
    <property type="molecule type" value="Genomic_DNA"/>
</dbReference>
<keyword evidence="6 19" id="KW-0812">Transmembrane</keyword>
<evidence type="ECO:0000256" key="6">
    <source>
        <dbReference type="ARBA" id="ARBA00022692"/>
    </source>
</evidence>
<keyword evidence="13" id="KW-0594">Phospholipid biosynthesis</keyword>
<accession>A0A2X4VYS0</accession>
<comment type="cofactor">
    <cofactor evidence="18">
        <name>Mg(2+)</name>
        <dbReference type="ChEBI" id="CHEBI:18420"/>
    </cofactor>
    <text evidence="18">Mn(2+), Zn(2+), Cd(2+) and Co(2+) support activity to lesser extents.</text>
</comment>
<keyword evidence="18" id="KW-0479">Metal-binding</keyword>
<feature type="binding site" evidence="16">
    <location>
        <position position="13"/>
    </location>
    <ligand>
        <name>substrate</name>
    </ligand>
</feature>
<name>A0A2X4VYS0_LEDLE</name>
<proteinExistence type="inferred from homology"/>
<evidence type="ECO:0000256" key="5">
    <source>
        <dbReference type="ARBA" id="ARBA00022679"/>
    </source>
</evidence>
<evidence type="ECO:0000256" key="17">
    <source>
        <dbReference type="PIRSR" id="PIRSR600829-3"/>
    </source>
</evidence>
<evidence type="ECO:0000256" key="9">
    <source>
        <dbReference type="ARBA" id="ARBA00022840"/>
    </source>
</evidence>
<evidence type="ECO:0000313" key="21">
    <source>
        <dbReference type="Proteomes" id="UP000249134"/>
    </source>
</evidence>
<feature type="transmembrane region" description="Helical" evidence="19">
    <location>
        <begin position="35"/>
        <end position="53"/>
    </location>
</feature>
<dbReference type="CDD" id="cd14265">
    <property type="entry name" value="UDPK_IM_like"/>
    <property type="match status" value="1"/>
</dbReference>
<feature type="binding site" evidence="17">
    <location>
        <position position="32"/>
    </location>
    <ligand>
        <name>ATP</name>
        <dbReference type="ChEBI" id="CHEBI:30616"/>
    </ligand>
</feature>
<keyword evidence="5 20" id="KW-0808">Transferase</keyword>
<dbReference type="Pfam" id="PF01219">
    <property type="entry name" value="DAGK_prokar"/>
    <property type="match status" value="1"/>
</dbReference>
<keyword evidence="14" id="KW-1208">Phospholipid metabolism</keyword>
<dbReference type="Gene3D" id="1.10.287.3610">
    <property type="match status" value="1"/>
</dbReference>
<feature type="binding site" evidence="18">
    <location>
        <position position="80"/>
    </location>
    <ligand>
        <name>a divalent metal cation</name>
        <dbReference type="ChEBI" id="CHEBI:60240"/>
    </ligand>
</feature>
<dbReference type="AlphaFoldDB" id="A0A2X4VYS0"/>
<comment type="subcellular location">
    <subcellularLocation>
        <location evidence="1">Cell membrane</location>
        <topology evidence="1">Multi-pass membrane protein</topology>
    </subcellularLocation>
</comment>
<dbReference type="GO" id="GO:0046872">
    <property type="term" value="F:metal ion binding"/>
    <property type="evidence" value="ECO:0007669"/>
    <property type="project" value="UniProtKB-KW"/>
</dbReference>
<dbReference type="EC" id="2.7.1.66" evidence="20"/>
<dbReference type="STRING" id="1348624.GCA_001591545_00742"/>
<evidence type="ECO:0000256" key="16">
    <source>
        <dbReference type="PIRSR" id="PIRSR600829-2"/>
    </source>
</evidence>
<evidence type="ECO:0000256" key="2">
    <source>
        <dbReference type="ARBA" id="ARBA00005967"/>
    </source>
</evidence>
<keyword evidence="10 19" id="KW-1133">Transmembrane helix</keyword>
<dbReference type="KEGG" id="blen:NCTC4824_01662"/>
<keyword evidence="12 19" id="KW-0472">Membrane</keyword>
<evidence type="ECO:0000256" key="1">
    <source>
        <dbReference type="ARBA" id="ARBA00004651"/>
    </source>
</evidence>
<feature type="transmembrane region" description="Helical" evidence="19">
    <location>
        <begin position="100"/>
        <end position="120"/>
    </location>
</feature>
<feature type="transmembrane region" description="Helical" evidence="19">
    <location>
        <begin position="59"/>
        <end position="79"/>
    </location>
</feature>
<dbReference type="InterPro" id="IPR033717">
    <property type="entry name" value="UDPK"/>
</dbReference>
<gene>
    <name evidence="20" type="primary">dgkA</name>
    <name evidence="20" type="ORF">NCTC4824_01662</name>
</gene>
<dbReference type="PANTHER" id="PTHR34299">
    <property type="entry name" value="DIACYLGLYCEROL KINASE"/>
    <property type="match status" value="1"/>
</dbReference>
<feature type="binding site" evidence="17">
    <location>
        <position position="13"/>
    </location>
    <ligand>
        <name>ATP</name>
        <dbReference type="ChEBI" id="CHEBI:30616"/>
    </ligand>
</feature>
<comment type="similarity">
    <text evidence="2">Belongs to the bacterial diacylglycerol kinase family.</text>
</comment>